<dbReference type="STRING" id="2754.EH55_13255"/>
<feature type="domain" description="Siphovirus-type tail component C-terminal" evidence="1">
    <location>
        <begin position="151"/>
        <end position="248"/>
    </location>
</feature>
<dbReference type="Proteomes" id="UP000027665">
    <property type="component" value="Unassembled WGS sequence"/>
</dbReference>
<keyword evidence="3" id="KW-1185">Reference proteome</keyword>
<evidence type="ECO:0000313" key="2">
    <source>
        <dbReference type="EMBL" id="KEJ91138.1"/>
    </source>
</evidence>
<dbReference type="Pfam" id="PF22768">
    <property type="entry name" value="SPP1_Dit"/>
    <property type="match status" value="1"/>
</dbReference>
<reference evidence="2 3" key="1">
    <citation type="submission" date="2014-04" db="EMBL/GenBank/DDBJ databases">
        <title>Draft Genome Sequence of Synergistes jonesii.</title>
        <authorList>
            <person name="Coil D.A."/>
            <person name="Eisen J.A."/>
            <person name="Holland-Moritz H.E."/>
        </authorList>
    </citation>
    <scope>NUCLEOTIDE SEQUENCE [LARGE SCALE GENOMIC DNA]</scope>
    <source>
        <strain evidence="2 3">78-1</strain>
    </source>
</reference>
<proteinExistence type="predicted"/>
<dbReference type="AlphaFoldDB" id="A0A073ILE6"/>
<evidence type="ECO:0000313" key="3">
    <source>
        <dbReference type="Proteomes" id="UP000027665"/>
    </source>
</evidence>
<dbReference type="EMBL" id="JMKI01000060">
    <property type="protein sequence ID" value="KEJ91138.1"/>
    <property type="molecule type" value="Genomic_DNA"/>
</dbReference>
<comment type="caution">
    <text evidence="2">The sequence shown here is derived from an EMBL/GenBank/DDBJ whole genome shotgun (WGS) entry which is preliminary data.</text>
</comment>
<evidence type="ECO:0000259" key="1">
    <source>
        <dbReference type="Pfam" id="PF22768"/>
    </source>
</evidence>
<name>A0A073ILE6_9BACT</name>
<accession>A0A073ILE6</accession>
<gene>
    <name evidence="2" type="ORF">EH55_13255</name>
</gene>
<sequence length="249" mass="26966">MEYLRLVKDADEWALPPDSWIGSMPASTRSDTQARAFQHGSVKTGSGKVAERVLPLSILVSAATQAEYLAKVDEIKRRLYRENQRLYIAPDRHINLAVLDSLEEKFDKGFLLRQAVLTAEYKCTDPFWHAPPTTMTVSATGAPRVFTVSNGGNVDTAPVITVTAPASGAVPDVRISNAANGRESVFRDPRLANGASVVIDSAAGTVALAGGNAVNAFYGAFPRLEPGNNLLTYTGARCTIQIAYERRWL</sequence>
<dbReference type="RefSeq" id="WP_037978742.1">
    <property type="nucleotide sequence ID" value="NZ_JMKI01000060.1"/>
</dbReference>
<dbReference type="GeneID" id="90984738"/>
<organism evidence="2 3">
    <name type="scientific">Synergistes jonesii</name>
    <dbReference type="NCBI Taxonomy" id="2754"/>
    <lineage>
        <taxon>Bacteria</taxon>
        <taxon>Thermotogati</taxon>
        <taxon>Synergistota</taxon>
        <taxon>Synergistia</taxon>
        <taxon>Synergistales</taxon>
        <taxon>Synergistaceae</taxon>
        <taxon>Synergistes</taxon>
    </lineage>
</organism>
<protein>
    <recommendedName>
        <fullName evidence="1">Siphovirus-type tail component C-terminal domain-containing protein</fullName>
    </recommendedName>
</protein>
<dbReference type="InterPro" id="IPR054738">
    <property type="entry name" value="Siphovirus-type_tail_C"/>
</dbReference>
<dbReference type="Gene3D" id="2.60.120.860">
    <property type="match status" value="1"/>
</dbReference>
<dbReference type="eggNOG" id="ENOG502ZIQF">
    <property type="taxonomic scope" value="Bacteria"/>
</dbReference>